<accession>A0ABU9V429</accession>
<evidence type="ECO:0000313" key="2">
    <source>
        <dbReference type="EMBL" id="MEN0579421.1"/>
    </source>
</evidence>
<organism evidence="2 3">
    <name type="scientific">Phytobacter palmae</name>
    <dbReference type="NCBI Taxonomy" id="1855371"/>
    <lineage>
        <taxon>Bacteria</taxon>
        <taxon>Pseudomonadati</taxon>
        <taxon>Pseudomonadota</taxon>
        <taxon>Gammaproteobacteria</taxon>
        <taxon>Enterobacterales</taxon>
        <taxon>Enterobacteriaceae</taxon>
        <taxon>Phytobacter</taxon>
    </lineage>
</organism>
<keyword evidence="3" id="KW-1185">Reference proteome</keyword>
<proteinExistence type="predicted"/>
<evidence type="ECO:0000313" key="3">
    <source>
        <dbReference type="Proteomes" id="UP001411173"/>
    </source>
</evidence>
<dbReference type="PANTHER" id="PTHR43441:SF2">
    <property type="entry name" value="FAMILY ACETYLTRANSFERASE, PUTATIVE (AFU_ORTHOLOGUE AFUA_7G00850)-RELATED"/>
    <property type="match status" value="1"/>
</dbReference>
<protein>
    <submittedName>
        <fullName evidence="2">GNAT family protein</fullName>
        <ecNumber evidence="2">2.-.-.-</ecNumber>
    </submittedName>
</protein>
<dbReference type="PROSITE" id="PS51186">
    <property type="entry name" value="GNAT"/>
    <property type="match status" value="1"/>
</dbReference>
<keyword evidence="2" id="KW-0808">Transferase</keyword>
<dbReference type="Gene3D" id="3.40.630.30">
    <property type="match status" value="1"/>
</dbReference>
<evidence type="ECO:0000259" key="1">
    <source>
        <dbReference type="PROSITE" id="PS51186"/>
    </source>
</evidence>
<dbReference type="InterPro" id="IPR000182">
    <property type="entry name" value="GNAT_dom"/>
</dbReference>
<gene>
    <name evidence="2" type="ORF">AAIG39_10415</name>
</gene>
<sequence length="236" mass="26777">MTNLTQINQYGQQVGFALPDWQPVTRPARCTLSGQYCLLAPLSPDHSDALYHAFSLAADDRDWTWLGANRPESAEEMATWVAQKIADGSLVPYAVINRADNRACGVVCWSAIDTVNGAIEIGHVTWSPLMQRNVMGTEALYLLLSQAFSLGYRRVAWRCDATNVASRRAAERIGFTFEGRFRQVMTRKQRNRDTDWLSIIDCEWPHLRSALENWLDGENFDSKGKQKRTLESFKET</sequence>
<dbReference type="Pfam" id="PF13302">
    <property type="entry name" value="Acetyltransf_3"/>
    <property type="match status" value="1"/>
</dbReference>
<dbReference type="InterPro" id="IPR051908">
    <property type="entry name" value="Ribosomal_N-acetyltransferase"/>
</dbReference>
<dbReference type="SUPFAM" id="SSF55729">
    <property type="entry name" value="Acyl-CoA N-acyltransferases (Nat)"/>
    <property type="match status" value="1"/>
</dbReference>
<dbReference type="PANTHER" id="PTHR43441">
    <property type="entry name" value="RIBOSOMAL-PROTEIN-SERINE ACETYLTRANSFERASE"/>
    <property type="match status" value="1"/>
</dbReference>
<dbReference type="EMBL" id="JBCIVJ010000007">
    <property type="protein sequence ID" value="MEN0579421.1"/>
    <property type="molecule type" value="Genomic_DNA"/>
</dbReference>
<dbReference type="InterPro" id="IPR016181">
    <property type="entry name" value="Acyl_CoA_acyltransferase"/>
</dbReference>
<feature type="domain" description="N-acetyltransferase" evidence="1">
    <location>
        <begin position="37"/>
        <end position="193"/>
    </location>
</feature>
<comment type="caution">
    <text evidence="2">The sequence shown here is derived from an EMBL/GenBank/DDBJ whole genome shotgun (WGS) entry which is preliminary data.</text>
</comment>
<reference evidence="2 3" key="1">
    <citation type="submission" date="2024-02" db="EMBL/GenBank/DDBJ databases">
        <title>Whole genome of MDR Enterobacteriaceae from southern Thailand.</title>
        <authorList>
            <person name="Surachat K."/>
        </authorList>
    </citation>
    <scope>NUCLEOTIDE SEQUENCE [LARGE SCALE GENOMIC DNA]</scope>
    <source>
        <strain evidence="2 3">PSU_29</strain>
    </source>
</reference>
<dbReference type="RefSeq" id="WP_343193789.1">
    <property type="nucleotide sequence ID" value="NZ_JBCIVJ010000007.1"/>
</dbReference>
<dbReference type="EC" id="2.-.-.-" evidence="2"/>
<name>A0ABU9V429_9ENTR</name>
<dbReference type="GO" id="GO:0016740">
    <property type="term" value="F:transferase activity"/>
    <property type="evidence" value="ECO:0007669"/>
    <property type="project" value="UniProtKB-KW"/>
</dbReference>
<dbReference type="Proteomes" id="UP001411173">
    <property type="component" value="Unassembled WGS sequence"/>
</dbReference>